<name>A0AAD9HCU4_9PEZI</name>
<keyword evidence="2" id="KW-0472">Membrane</keyword>
<dbReference type="Proteomes" id="UP001232148">
    <property type="component" value="Unassembled WGS sequence"/>
</dbReference>
<reference evidence="3" key="1">
    <citation type="submission" date="2021-06" db="EMBL/GenBank/DDBJ databases">
        <title>Comparative genomics, transcriptomics and evolutionary studies reveal genomic signatures of adaptation to plant cell wall in hemibiotrophic fungi.</title>
        <authorList>
            <consortium name="DOE Joint Genome Institute"/>
            <person name="Baroncelli R."/>
            <person name="Diaz J.F."/>
            <person name="Benocci T."/>
            <person name="Peng M."/>
            <person name="Battaglia E."/>
            <person name="Haridas S."/>
            <person name="Andreopoulos W."/>
            <person name="Labutti K."/>
            <person name="Pangilinan J."/>
            <person name="Floch G.L."/>
            <person name="Makela M.R."/>
            <person name="Henrissat B."/>
            <person name="Grigoriev I.V."/>
            <person name="Crouch J.A."/>
            <person name="De Vries R.P."/>
            <person name="Sukno S.A."/>
            <person name="Thon M.R."/>
        </authorList>
    </citation>
    <scope>NUCLEOTIDE SEQUENCE</scope>
    <source>
        <strain evidence="3">MAFF235873</strain>
    </source>
</reference>
<proteinExistence type="predicted"/>
<accession>A0AAD9HCU4</accession>
<comment type="caution">
    <text evidence="3">The sequence shown here is derived from an EMBL/GenBank/DDBJ whole genome shotgun (WGS) entry which is preliminary data.</text>
</comment>
<feature type="compositionally biased region" description="Basic and acidic residues" evidence="1">
    <location>
        <begin position="31"/>
        <end position="41"/>
    </location>
</feature>
<protein>
    <submittedName>
        <fullName evidence="3">Uncharacterized protein</fullName>
    </submittedName>
</protein>
<dbReference type="AlphaFoldDB" id="A0AAD9HCU4"/>
<sequence length="239" mass="26536">MTSTTGQQKKGLLKSGNGTATITHRVGRKGGAMERRVEGKRGPVSTRFYSLPTGHPANNSKDFLVPRPKRNIRFSSPLNNNQQQRGGGGRERRRKKPNKNPPPKKASFNGVRQQGLSLSLSLFPHGAILETEGEAKGSQGKGAGWTTGSSSGVFGKEVFTFLQHVLHSTIFFLFFFSSFSFSLSVLFCWGVFYFLLRRSKTQRRGNHGWGQKLVADAKRSPPPPSQAMNMAFTRRFEFV</sequence>
<evidence type="ECO:0000256" key="1">
    <source>
        <dbReference type="SAM" id="MobiDB-lite"/>
    </source>
</evidence>
<keyword evidence="2" id="KW-1133">Transmembrane helix</keyword>
<dbReference type="EMBL" id="MU842909">
    <property type="protein sequence ID" value="KAK2026686.1"/>
    <property type="molecule type" value="Genomic_DNA"/>
</dbReference>
<evidence type="ECO:0000256" key="2">
    <source>
        <dbReference type="SAM" id="Phobius"/>
    </source>
</evidence>
<feature type="region of interest" description="Disordered" evidence="1">
    <location>
        <begin position="1"/>
        <end position="110"/>
    </location>
</feature>
<evidence type="ECO:0000313" key="3">
    <source>
        <dbReference type="EMBL" id="KAK2026686.1"/>
    </source>
</evidence>
<gene>
    <name evidence="3" type="ORF">LX32DRAFT_13292</name>
</gene>
<organism evidence="3 4">
    <name type="scientific">Colletotrichum zoysiae</name>
    <dbReference type="NCBI Taxonomy" id="1216348"/>
    <lineage>
        <taxon>Eukaryota</taxon>
        <taxon>Fungi</taxon>
        <taxon>Dikarya</taxon>
        <taxon>Ascomycota</taxon>
        <taxon>Pezizomycotina</taxon>
        <taxon>Sordariomycetes</taxon>
        <taxon>Hypocreomycetidae</taxon>
        <taxon>Glomerellales</taxon>
        <taxon>Glomerellaceae</taxon>
        <taxon>Colletotrichum</taxon>
        <taxon>Colletotrichum graminicola species complex</taxon>
    </lineage>
</organism>
<evidence type="ECO:0000313" key="4">
    <source>
        <dbReference type="Proteomes" id="UP001232148"/>
    </source>
</evidence>
<feature type="transmembrane region" description="Helical" evidence="2">
    <location>
        <begin position="170"/>
        <end position="196"/>
    </location>
</feature>
<keyword evidence="4" id="KW-1185">Reference proteome</keyword>
<keyword evidence="2" id="KW-0812">Transmembrane</keyword>